<organism evidence="2 3">
    <name type="scientific">Tsukamurella soli</name>
    <dbReference type="NCBI Taxonomy" id="644556"/>
    <lineage>
        <taxon>Bacteria</taxon>
        <taxon>Bacillati</taxon>
        <taxon>Actinomycetota</taxon>
        <taxon>Actinomycetes</taxon>
        <taxon>Mycobacteriales</taxon>
        <taxon>Tsukamurellaceae</taxon>
        <taxon>Tsukamurella</taxon>
    </lineage>
</organism>
<dbReference type="PANTHER" id="PTHR42659:SF9">
    <property type="entry name" value="XANTHINE DEHYDROGENASE FAD-BINDING SUBUNIT XDHB-RELATED"/>
    <property type="match status" value="1"/>
</dbReference>
<evidence type="ECO:0000313" key="2">
    <source>
        <dbReference type="EMBL" id="GAA4396806.1"/>
    </source>
</evidence>
<dbReference type="SUPFAM" id="SSF56176">
    <property type="entry name" value="FAD-binding/transporter-associated domain-like"/>
    <property type="match status" value="1"/>
</dbReference>
<proteinExistence type="predicted"/>
<evidence type="ECO:0000259" key="1">
    <source>
        <dbReference type="PROSITE" id="PS51387"/>
    </source>
</evidence>
<feature type="domain" description="FAD-binding PCMH-type" evidence="1">
    <location>
        <begin position="1"/>
        <end position="171"/>
    </location>
</feature>
<keyword evidence="3" id="KW-1185">Reference proteome</keyword>
<gene>
    <name evidence="2" type="ORF">GCM10023147_31530</name>
</gene>
<dbReference type="Gene3D" id="3.30.465.10">
    <property type="match status" value="1"/>
</dbReference>
<sequence length="265" mass="27302">MDLPTVTRIATPAARADIPVGAMPLAGGTWVFSEPQLGVTELVDLLALGWRPITVRESGIELAATATLAAVAAHPFPASWPGAALFDAGARALLASFKVLDAATVGGNLALSYPAGAMIAVAVALDATVQIWRADGSDEDVAARDFVTGSQTNVLRPGDLIRRITYPAAALECPVAHRKLAPSSRGRSAAFLIGRTLPDGTGMLTVTASTVRPVVLTGLTDWGTVGAAIDPDLFVDDVHGAADWRRHVTGVLAGRIADELGWGGA</sequence>
<dbReference type="PROSITE" id="PS51387">
    <property type="entry name" value="FAD_PCMH"/>
    <property type="match status" value="1"/>
</dbReference>
<accession>A0ABP8JVS3</accession>
<dbReference type="InterPro" id="IPR016169">
    <property type="entry name" value="FAD-bd_PCMH_sub2"/>
</dbReference>
<dbReference type="Proteomes" id="UP001500635">
    <property type="component" value="Unassembled WGS sequence"/>
</dbReference>
<dbReference type="InterPro" id="IPR016166">
    <property type="entry name" value="FAD-bd_PCMH"/>
</dbReference>
<dbReference type="RefSeq" id="WP_344997646.1">
    <property type="nucleotide sequence ID" value="NZ_BAABFR010000051.1"/>
</dbReference>
<protein>
    <submittedName>
        <fullName evidence="2">FAD binding domain-containing protein</fullName>
    </submittedName>
</protein>
<dbReference type="InterPro" id="IPR051312">
    <property type="entry name" value="Diverse_Substr_Oxidored"/>
</dbReference>
<dbReference type="Pfam" id="PF00941">
    <property type="entry name" value="FAD_binding_5"/>
    <property type="match status" value="1"/>
</dbReference>
<reference evidence="3" key="1">
    <citation type="journal article" date="2019" name="Int. J. Syst. Evol. Microbiol.">
        <title>The Global Catalogue of Microorganisms (GCM) 10K type strain sequencing project: providing services to taxonomists for standard genome sequencing and annotation.</title>
        <authorList>
            <consortium name="The Broad Institute Genomics Platform"/>
            <consortium name="The Broad Institute Genome Sequencing Center for Infectious Disease"/>
            <person name="Wu L."/>
            <person name="Ma J."/>
        </authorList>
    </citation>
    <scope>NUCLEOTIDE SEQUENCE [LARGE SCALE GENOMIC DNA]</scope>
    <source>
        <strain evidence="3">JCM 17688</strain>
    </source>
</reference>
<dbReference type="PANTHER" id="PTHR42659">
    <property type="entry name" value="XANTHINE DEHYDROGENASE SUBUNIT C-RELATED"/>
    <property type="match status" value="1"/>
</dbReference>
<comment type="caution">
    <text evidence="2">The sequence shown here is derived from an EMBL/GenBank/DDBJ whole genome shotgun (WGS) entry which is preliminary data.</text>
</comment>
<evidence type="ECO:0000313" key="3">
    <source>
        <dbReference type="Proteomes" id="UP001500635"/>
    </source>
</evidence>
<dbReference type="InterPro" id="IPR002346">
    <property type="entry name" value="Mopterin_DH_FAD-bd"/>
</dbReference>
<dbReference type="EMBL" id="BAABFR010000051">
    <property type="protein sequence ID" value="GAA4396806.1"/>
    <property type="molecule type" value="Genomic_DNA"/>
</dbReference>
<name>A0ABP8JVS3_9ACTN</name>
<dbReference type="InterPro" id="IPR036318">
    <property type="entry name" value="FAD-bd_PCMH-like_sf"/>
</dbReference>